<dbReference type="GO" id="GO:0005975">
    <property type="term" value="P:carbohydrate metabolic process"/>
    <property type="evidence" value="ECO:0007669"/>
    <property type="project" value="InterPro"/>
</dbReference>
<proteinExistence type="inferred from homology"/>
<comment type="caution">
    <text evidence="6">The sequence shown here is derived from an EMBL/GenBank/DDBJ whole genome shotgun (WGS) entry which is preliminary data.</text>
</comment>
<dbReference type="InterPro" id="IPR017853">
    <property type="entry name" value="GH"/>
</dbReference>
<dbReference type="Gene3D" id="3.20.20.80">
    <property type="entry name" value="Glycosidases"/>
    <property type="match status" value="1"/>
</dbReference>
<dbReference type="Gene3D" id="2.60.40.1760">
    <property type="entry name" value="glycosyl hydrolase (family 31)"/>
    <property type="match status" value="1"/>
</dbReference>
<evidence type="ECO:0000259" key="5">
    <source>
        <dbReference type="Pfam" id="PF21365"/>
    </source>
</evidence>
<dbReference type="InterPro" id="IPR025887">
    <property type="entry name" value="Glyco_hydro_31_N_dom"/>
</dbReference>
<dbReference type="Pfam" id="PF01055">
    <property type="entry name" value="Glyco_hydro_31_2nd"/>
    <property type="match status" value="1"/>
</dbReference>
<dbReference type="InterPro" id="IPR011013">
    <property type="entry name" value="Gal_mutarotase_sf_dom"/>
</dbReference>
<feature type="domain" description="Glycosyl hydrolase family 31 C-terminal" evidence="5">
    <location>
        <begin position="615"/>
        <end position="702"/>
    </location>
</feature>
<dbReference type="AlphaFoldDB" id="A0A3S0A431"/>
<dbReference type="CDD" id="cd14752">
    <property type="entry name" value="GH31_N"/>
    <property type="match status" value="1"/>
</dbReference>
<dbReference type="EMBL" id="RWKW01000094">
    <property type="protein sequence ID" value="RST84366.1"/>
    <property type="molecule type" value="Genomic_DNA"/>
</dbReference>
<name>A0A3S0A431_9HYPH</name>
<dbReference type="Gene3D" id="2.60.40.1180">
    <property type="entry name" value="Golgi alpha-mannosidase II"/>
    <property type="match status" value="1"/>
</dbReference>
<dbReference type="OrthoDB" id="176168at2"/>
<dbReference type="SUPFAM" id="SSF51011">
    <property type="entry name" value="Glycosyl hydrolase domain"/>
    <property type="match status" value="1"/>
</dbReference>
<keyword evidence="7" id="KW-1185">Reference proteome</keyword>
<evidence type="ECO:0000313" key="7">
    <source>
        <dbReference type="Proteomes" id="UP000278398"/>
    </source>
</evidence>
<protein>
    <submittedName>
        <fullName evidence="6">Alpha-glucosidase</fullName>
    </submittedName>
</protein>
<keyword evidence="2" id="KW-0378">Hydrolase</keyword>
<evidence type="ECO:0000256" key="1">
    <source>
        <dbReference type="ARBA" id="ARBA00007806"/>
    </source>
</evidence>
<feature type="domain" description="Glycoside hydrolase family 31 TIM barrel" evidence="3">
    <location>
        <begin position="277"/>
        <end position="607"/>
    </location>
</feature>
<sequence length="799" mass="87320">MSGRTEGGATERKHIGKAMTFLALASPLSTTSATLSAPLTGGFTLRVEALADWLLRIAVVPEGGLAVDRTWMIAPDGDVPWAGRDRLSTEGFAPLAATPAADGHGVRFGDDWAVEIQAAPLALTVRRRDGDGWKTVVADRPTGAYQWFEKRGLFRHFQARSLADRHYGLGDKAGPLDHTGKRLRCLQTDALGYDAETQDPLYKHAPFVIADSDEGGATGLFYDTLSEITFDLGAEHSNYHPHYRHVDAQEKGVVLYVIAGPKVSDVVPRLMALTGRPAFAPRWSMGFSFTTMHHADAPNAQAVMTGFAERCRAEHIPISAIHSGSGYTTKADGRRYVFTWNESKFPDRAGFFRRLGELGFNTCANVKPVLLTEHPAYAQAAAEGWFVRRADGQPAVEMFWGGNGSSLDFTNEATVDWWKEGITRQVLDAGFTAAWNDNNECELWDETATVAGFGAPLPAIDMRPVHALLMSRATWEATLAREPDKRPYTISRAGPIGIARYGETWSGDNRTSWHTLKWNLRQGLSMSLSGMPFTGHDIGGFDGPKAGPELFVRWIEMMSLHPRAVMNSWKPQLTDPTNTPWMHPDVTDKVRAALSLRYRLMPHLYSLAFQAHRDGTPVIAPTFYHFDDAECLVDADVFMLGRDVLVAPVVAEGDFHVRAWLPRVAGGWHDLHTGDVHEGGQTVEIAAPLGQLPVLVRSGAILPLATAWPDTAPHDASAVDLTLFAGPGEGTGEAEIFFDDGLGFGYRDRDASLVACSATWSADRVRLAAEERWSGRGRPAITLSARGLGGRAFEGDLQI</sequence>
<reference evidence="6 7" key="1">
    <citation type="submission" date="2018-12" db="EMBL/GenBank/DDBJ databases">
        <title>Mesorhizobium carbonis sp. nov., isolated from coal mine water.</title>
        <authorList>
            <person name="Xin W."/>
            <person name="Xu Z."/>
            <person name="Xiang F."/>
            <person name="Zhang J."/>
            <person name="Xi L."/>
            <person name="Liu J."/>
        </authorList>
    </citation>
    <scope>NUCLEOTIDE SEQUENCE [LARGE SCALE GENOMIC DNA]</scope>
    <source>
        <strain evidence="6 7">B2.3</strain>
    </source>
</reference>
<dbReference type="GO" id="GO:0004553">
    <property type="term" value="F:hydrolase activity, hydrolyzing O-glycosyl compounds"/>
    <property type="evidence" value="ECO:0007669"/>
    <property type="project" value="InterPro"/>
</dbReference>
<keyword evidence="2" id="KW-0326">Glycosidase</keyword>
<evidence type="ECO:0000259" key="4">
    <source>
        <dbReference type="Pfam" id="PF13802"/>
    </source>
</evidence>
<feature type="domain" description="Glycoside hydrolase family 31 N-terminal" evidence="4">
    <location>
        <begin position="44"/>
        <end position="231"/>
    </location>
</feature>
<dbReference type="InterPro" id="IPR048395">
    <property type="entry name" value="Glyco_hydro_31_C"/>
</dbReference>
<dbReference type="InterPro" id="IPR013780">
    <property type="entry name" value="Glyco_hydro_b"/>
</dbReference>
<dbReference type="Proteomes" id="UP000278398">
    <property type="component" value="Unassembled WGS sequence"/>
</dbReference>
<dbReference type="InterPro" id="IPR000322">
    <property type="entry name" value="Glyco_hydro_31_TIM"/>
</dbReference>
<organism evidence="6 7">
    <name type="scientific">Aquibium carbonis</name>
    <dbReference type="NCBI Taxonomy" id="2495581"/>
    <lineage>
        <taxon>Bacteria</taxon>
        <taxon>Pseudomonadati</taxon>
        <taxon>Pseudomonadota</taxon>
        <taxon>Alphaproteobacteria</taxon>
        <taxon>Hyphomicrobiales</taxon>
        <taxon>Phyllobacteriaceae</taxon>
        <taxon>Aquibium</taxon>
    </lineage>
</organism>
<dbReference type="SUPFAM" id="SSF51445">
    <property type="entry name" value="(Trans)glycosidases"/>
    <property type="match status" value="1"/>
</dbReference>
<evidence type="ECO:0000259" key="3">
    <source>
        <dbReference type="Pfam" id="PF01055"/>
    </source>
</evidence>
<dbReference type="Pfam" id="PF13802">
    <property type="entry name" value="Gal_mutarotas_2"/>
    <property type="match status" value="1"/>
</dbReference>
<dbReference type="Pfam" id="PF21365">
    <property type="entry name" value="Glyco_hydro_31_3rd"/>
    <property type="match status" value="1"/>
</dbReference>
<evidence type="ECO:0000256" key="2">
    <source>
        <dbReference type="RuleBase" id="RU361185"/>
    </source>
</evidence>
<dbReference type="PANTHER" id="PTHR22762:SF165">
    <property type="entry name" value="PUTATIVE (AFU_ORTHOLOGUE AFUA_1G06560)-RELATED"/>
    <property type="match status" value="1"/>
</dbReference>
<evidence type="ECO:0000313" key="6">
    <source>
        <dbReference type="EMBL" id="RST84366.1"/>
    </source>
</evidence>
<dbReference type="GO" id="GO:0030246">
    <property type="term" value="F:carbohydrate binding"/>
    <property type="evidence" value="ECO:0007669"/>
    <property type="project" value="InterPro"/>
</dbReference>
<dbReference type="CDD" id="cd06599">
    <property type="entry name" value="GH31_glycosidase_Aec37"/>
    <property type="match status" value="1"/>
</dbReference>
<dbReference type="SUPFAM" id="SSF74650">
    <property type="entry name" value="Galactose mutarotase-like"/>
    <property type="match status" value="1"/>
</dbReference>
<comment type="similarity">
    <text evidence="1 2">Belongs to the glycosyl hydrolase 31 family.</text>
</comment>
<accession>A0A3S0A431</accession>
<dbReference type="PANTHER" id="PTHR22762">
    <property type="entry name" value="ALPHA-GLUCOSIDASE"/>
    <property type="match status" value="1"/>
</dbReference>
<gene>
    <name evidence="6" type="ORF">EJC49_21205</name>
</gene>